<dbReference type="InterPro" id="IPR016040">
    <property type="entry name" value="NAD(P)-bd_dom"/>
</dbReference>
<protein>
    <recommendedName>
        <fullName evidence="2">NAD(P)-binding domain-containing protein</fullName>
    </recommendedName>
</protein>
<dbReference type="InterPro" id="IPR036291">
    <property type="entry name" value="NAD(P)-bd_dom_sf"/>
</dbReference>
<dbReference type="RefSeq" id="XP_005836769.1">
    <property type="nucleotide sequence ID" value="XM_005836712.1"/>
</dbReference>
<evidence type="ECO:0000256" key="1">
    <source>
        <dbReference type="SAM" id="MobiDB-lite"/>
    </source>
</evidence>
<dbReference type="SUPFAM" id="SSF51735">
    <property type="entry name" value="NAD(P)-binding Rossmann-fold domains"/>
    <property type="match status" value="1"/>
</dbReference>
<dbReference type="OMA" id="AAIWCAT"/>
<accession>L1JNG1</accession>
<dbReference type="eggNOG" id="KOG1203">
    <property type="taxonomic scope" value="Eukaryota"/>
</dbReference>
<keyword evidence="5" id="KW-1185">Reference proteome</keyword>
<dbReference type="EnsemblProtists" id="EKX49789">
    <property type="protein sequence ID" value="EKX49789"/>
    <property type="gene ID" value="GUITHDRAFT_104752"/>
</dbReference>
<dbReference type="STRING" id="905079.L1JNG1"/>
<dbReference type="GeneID" id="17306438"/>
<sequence length="389" mass="42069">MRSFQADRIHEANSFPSIRLGSFPSLNIIKSRTAARFDQHKAYTFQAVSTMVSDKDVPVVLVAGATGRVGRKVVNLLLSRSKDPDDKLPELKVKALARDTDKAARVLPSDENVEVIKCDLGDASAVARCCKGVDAVIWCATGFSDSSDSSLLNKLLGVARLKLTPRQSIDIAGLSQIGKLLEGQASHPDLPGPRVVMCSSAAVTRPTWNEEKKMRYEGAADIPIVRLNPLGILDVKRDGEQALRSSGVSYAIVRPCGLNDNWPSGRAVFSQGDIAVGRINREDVAQLLVQVLLEKDAQGKTFECVALPGYPSPKSCSLQLARLKLDGDASISNIDVLDAQYALLQQLVPGETMQPNQLAMGQTYEQLDSGQVGRLGKRGQERPPLARTD</sequence>
<gene>
    <name evidence="3" type="ORF">GUITHDRAFT_104752</name>
</gene>
<organism evidence="3">
    <name type="scientific">Guillardia theta (strain CCMP2712)</name>
    <name type="common">Cryptophyte</name>
    <dbReference type="NCBI Taxonomy" id="905079"/>
    <lineage>
        <taxon>Eukaryota</taxon>
        <taxon>Cryptophyceae</taxon>
        <taxon>Pyrenomonadales</taxon>
        <taxon>Geminigeraceae</taxon>
        <taxon>Guillardia</taxon>
    </lineage>
</organism>
<proteinExistence type="predicted"/>
<evidence type="ECO:0000313" key="4">
    <source>
        <dbReference type="EnsemblProtists" id="EKX49789"/>
    </source>
</evidence>
<evidence type="ECO:0000313" key="5">
    <source>
        <dbReference type="Proteomes" id="UP000011087"/>
    </source>
</evidence>
<dbReference type="KEGG" id="gtt:GUITHDRAFT_104752"/>
<dbReference type="PANTHER" id="PTHR15020:SF11">
    <property type="entry name" value="OS06G0360300 PROTEIN"/>
    <property type="match status" value="1"/>
</dbReference>
<evidence type="ECO:0000313" key="3">
    <source>
        <dbReference type="EMBL" id="EKX49789.1"/>
    </source>
</evidence>
<dbReference type="PaxDb" id="55529-EKX49789"/>
<dbReference type="HOGENOM" id="CLU_744883_0_0_1"/>
<feature type="region of interest" description="Disordered" evidence="1">
    <location>
        <begin position="369"/>
        <end position="389"/>
    </location>
</feature>
<reference evidence="5" key="2">
    <citation type="submission" date="2012-11" db="EMBL/GenBank/DDBJ databases">
        <authorList>
            <person name="Kuo A."/>
            <person name="Curtis B.A."/>
            <person name="Tanifuji G."/>
            <person name="Burki F."/>
            <person name="Gruber A."/>
            <person name="Irimia M."/>
            <person name="Maruyama S."/>
            <person name="Arias M.C."/>
            <person name="Ball S.G."/>
            <person name="Gile G.H."/>
            <person name="Hirakawa Y."/>
            <person name="Hopkins J.F."/>
            <person name="Rensing S.A."/>
            <person name="Schmutz J."/>
            <person name="Symeonidi A."/>
            <person name="Elias M."/>
            <person name="Eveleigh R.J."/>
            <person name="Herman E.K."/>
            <person name="Klute M.J."/>
            <person name="Nakayama T."/>
            <person name="Obornik M."/>
            <person name="Reyes-Prieto A."/>
            <person name="Armbrust E.V."/>
            <person name="Aves S.J."/>
            <person name="Beiko R.G."/>
            <person name="Coutinho P."/>
            <person name="Dacks J.B."/>
            <person name="Durnford D.G."/>
            <person name="Fast N.M."/>
            <person name="Green B.R."/>
            <person name="Grisdale C."/>
            <person name="Hempe F."/>
            <person name="Henrissat B."/>
            <person name="Hoppner M.P."/>
            <person name="Ishida K.-I."/>
            <person name="Kim E."/>
            <person name="Koreny L."/>
            <person name="Kroth P.G."/>
            <person name="Liu Y."/>
            <person name="Malik S.-B."/>
            <person name="Maier U.G."/>
            <person name="McRose D."/>
            <person name="Mock T."/>
            <person name="Neilson J.A."/>
            <person name="Onodera N.T."/>
            <person name="Poole A.M."/>
            <person name="Pritham E.J."/>
            <person name="Richards T.A."/>
            <person name="Rocap G."/>
            <person name="Roy S.W."/>
            <person name="Sarai C."/>
            <person name="Schaack S."/>
            <person name="Shirato S."/>
            <person name="Slamovits C.H."/>
            <person name="Spencer D.F."/>
            <person name="Suzuki S."/>
            <person name="Worden A.Z."/>
            <person name="Zauner S."/>
            <person name="Barry K."/>
            <person name="Bell C."/>
            <person name="Bharti A.K."/>
            <person name="Crow J.A."/>
            <person name="Grimwood J."/>
            <person name="Kramer R."/>
            <person name="Lindquist E."/>
            <person name="Lucas S."/>
            <person name="Salamov A."/>
            <person name="McFadden G.I."/>
            <person name="Lane C.E."/>
            <person name="Keeling P.J."/>
            <person name="Gray M.W."/>
            <person name="Grigoriev I.V."/>
            <person name="Archibald J.M."/>
        </authorList>
    </citation>
    <scope>NUCLEOTIDE SEQUENCE</scope>
    <source>
        <strain evidence="5">CCMP2712</strain>
    </source>
</reference>
<name>L1JNG1_GUITC</name>
<feature type="domain" description="NAD(P)-binding" evidence="2">
    <location>
        <begin position="64"/>
        <end position="294"/>
    </location>
</feature>
<reference evidence="4" key="3">
    <citation type="submission" date="2015-06" db="UniProtKB">
        <authorList>
            <consortium name="EnsemblProtists"/>
        </authorList>
    </citation>
    <scope>IDENTIFICATION</scope>
</reference>
<dbReference type="AlphaFoldDB" id="L1JNG1"/>
<dbReference type="Proteomes" id="UP000011087">
    <property type="component" value="Unassembled WGS sequence"/>
</dbReference>
<dbReference type="OrthoDB" id="426386at2759"/>
<dbReference type="Pfam" id="PF13460">
    <property type="entry name" value="NAD_binding_10"/>
    <property type="match status" value="1"/>
</dbReference>
<dbReference type="PANTHER" id="PTHR15020">
    <property type="entry name" value="FLAVIN REDUCTASE-RELATED"/>
    <property type="match status" value="1"/>
</dbReference>
<evidence type="ECO:0000259" key="2">
    <source>
        <dbReference type="Pfam" id="PF13460"/>
    </source>
</evidence>
<dbReference type="Gene3D" id="3.40.50.720">
    <property type="entry name" value="NAD(P)-binding Rossmann-like Domain"/>
    <property type="match status" value="1"/>
</dbReference>
<dbReference type="EMBL" id="JH992981">
    <property type="protein sequence ID" value="EKX49789.1"/>
    <property type="molecule type" value="Genomic_DNA"/>
</dbReference>
<reference evidence="3 5" key="1">
    <citation type="journal article" date="2012" name="Nature">
        <title>Algal genomes reveal evolutionary mosaicism and the fate of nucleomorphs.</title>
        <authorList>
            <consortium name="DOE Joint Genome Institute"/>
            <person name="Curtis B.A."/>
            <person name="Tanifuji G."/>
            <person name="Burki F."/>
            <person name="Gruber A."/>
            <person name="Irimia M."/>
            <person name="Maruyama S."/>
            <person name="Arias M.C."/>
            <person name="Ball S.G."/>
            <person name="Gile G.H."/>
            <person name="Hirakawa Y."/>
            <person name="Hopkins J.F."/>
            <person name="Kuo A."/>
            <person name="Rensing S.A."/>
            <person name="Schmutz J."/>
            <person name="Symeonidi A."/>
            <person name="Elias M."/>
            <person name="Eveleigh R.J."/>
            <person name="Herman E.K."/>
            <person name="Klute M.J."/>
            <person name="Nakayama T."/>
            <person name="Obornik M."/>
            <person name="Reyes-Prieto A."/>
            <person name="Armbrust E.V."/>
            <person name="Aves S.J."/>
            <person name="Beiko R.G."/>
            <person name="Coutinho P."/>
            <person name="Dacks J.B."/>
            <person name="Durnford D.G."/>
            <person name="Fast N.M."/>
            <person name="Green B.R."/>
            <person name="Grisdale C.J."/>
            <person name="Hempel F."/>
            <person name="Henrissat B."/>
            <person name="Hoppner M.P."/>
            <person name="Ishida K."/>
            <person name="Kim E."/>
            <person name="Koreny L."/>
            <person name="Kroth P.G."/>
            <person name="Liu Y."/>
            <person name="Malik S.B."/>
            <person name="Maier U.G."/>
            <person name="McRose D."/>
            <person name="Mock T."/>
            <person name="Neilson J.A."/>
            <person name="Onodera N.T."/>
            <person name="Poole A.M."/>
            <person name="Pritham E.J."/>
            <person name="Richards T.A."/>
            <person name="Rocap G."/>
            <person name="Roy S.W."/>
            <person name="Sarai C."/>
            <person name="Schaack S."/>
            <person name="Shirato S."/>
            <person name="Slamovits C.H."/>
            <person name="Spencer D.F."/>
            <person name="Suzuki S."/>
            <person name="Worden A.Z."/>
            <person name="Zauner S."/>
            <person name="Barry K."/>
            <person name="Bell C."/>
            <person name="Bharti A.K."/>
            <person name="Crow J.A."/>
            <person name="Grimwood J."/>
            <person name="Kramer R."/>
            <person name="Lindquist E."/>
            <person name="Lucas S."/>
            <person name="Salamov A."/>
            <person name="McFadden G.I."/>
            <person name="Lane C.E."/>
            <person name="Keeling P.J."/>
            <person name="Gray M.W."/>
            <person name="Grigoriev I.V."/>
            <person name="Archibald J.M."/>
        </authorList>
    </citation>
    <scope>NUCLEOTIDE SEQUENCE</scope>
    <source>
        <strain evidence="3 5">CCMP2712</strain>
    </source>
</reference>